<feature type="domain" description="CheW-like" evidence="4">
    <location>
        <begin position="19"/>
        <end position="164"/>
    </location>
</feature>
<accession>A0A3B0WCV6</accession>
<dbReference type="InterPro" id="IPR039315">
    <property type="entry name" value="CheW"/>
</dbReference>
<dbReference type="GO" id="GO:0005829">
    <property type="term" value="C:cytosol"/>
    <property type="evidence" value="ECO:0007669"/>
    <property type="project" value="TreeGrafter"/>
</dbReference>
<evidence type="ECO:0000259" key="4">
    <source>
        <dbReference type="PROSITE" id="PS50851"/>
    </source>
</evidence>
<dbReference type="Gene3D" id="2.40.50.180">
    <property type="entry name" value="CheA-289, Domain 4"/>
    <property type="match status" value="1"/>
</dbReference>
<dbReference type="PANTHER" id="PTHR22617:SF45">
    <property type="entry name" value="CHEMOTAXIS PROTEIN CHEW"/>
    <property type="match status" value="1"/>
</dbReference>
<evidence type="ECO:0000256" key="1">
    <source>
        <dbReference type="ARBA" id="ARBA00004496"/>
    </source>
</evidence>
<keyword evidence="3" id="KW-0963">Cytoplasm</keyword>
<evidence type="ECO:0000313" key="5">
    <source>
        <dbReference type="EMBL" id="VAW49032.1"/>
    </source>
</evidence>
<organism evidence="5">
    <name type="scientific">hydrothermal vent metagenome</name>
    <dbReference type="NCBI Taxonomy" id="652676"/>
    <lineage>
        <taxon>unclassified sequences</taxon>
        <taxon>metagenomes</taxon>
        <taxon>ecological metagenomes</taxon>
    </lineage>
</organism>
<dbReference type="AlphaFoldDB" id="A0A3B0WCV6"/>
<dbReference type="GO" id="GO:0006935">
    <property type="term" value="P:chemotaxis"/>
    <property type="evidence" value="ECO:0007669"/>
    <property type="project" value="InterPro"/>
</dbReference>
<dbReference type="CDD" id="cd00732">
    <property type="entry name" value="CheW"/>
    <property type="match status" value="1"/>
</dbReference>
<comment type="subcellular location">
    <subcellularLocation>
        <location evidence="1">Cytoplasm</location>
    </subcellularLocation>
</comment>
<dbReference type="SUPFAM" id="SSF50341">
    <property type="entry name" value="CheW-like"/>
    <property type="match status" value="1"/>
</dbReference>
<sequence>MEKNIDSIQEKIDQNNEDNDQVLSFILGQEEYGVDILRVQEIKGWEKTTPIPNTPSYVMGVINLRGAVVPIIDLRIRFGLDEMTYDDTTVVIIVRSEDSAGIQKIIGLVVDGVSDVYAINKKELQTPPDMSGRVQSDYIQGLATIKEKLIIILHVDPLINDGILASIKKTLNIA</sequence>
<name>A0A3B0WCV6_9ZZZZ</name>
<gene>
    <name evidence="5" type="ORF">MNBD_GAMMA03-1796</name>
</gene>
<dbReference type="InterPro" id="IPR002545">
    <property type="entry name" value="CheW-lke_dom"/>
</dbReference>
<evidence type="ECO:0000256" key="3">
    <source>
        <dbReference type="ARBA" id="ARBA00022490"/>
    </source>
</evidence>
<dbReference type="GO" id="GO:0007165">
    <property type="term" value="P:signal transduction"/>
    <property type="evidence" value="ECO:0007669"/>
    <property type="project" value="InterPro"/>
</dbReference>
<dbReference type="Pfam" id="PF01584">
    <property type="entry name" value="CheW"/>
    <property type="match status" value="1"/>
</dbReference>
<dbReference type="SMART" id="SM00260">
    <property type="entry name" value="CheW"/>
    <property type="match status" value="1"/>
</dbReference>
<protein>
    <recommendedName>
        <fullName evidence="2">Chemotaxis protein CheW</fullName>
    </recommendedName>
</protein>
<reference evidence="5" key="1">
    <citation type="submission" date="2018-06" db="EMBL/GenBank/DDBJ databases">
        <authorList>
            <person name="Zhirakovskaya E."/>
        </authorList>
    </citation>
    <scope>NUCLEOTIDE SEQUENCE</scope>
</reference>
<dbReference type="PANTHER" id="PTHR22617">
    <property type="entry name" value="CHEMOTAXIS SENSOR HISTIDINE KINASE-RELATED"/>
    <property type="match status" value="1"/>
</dbReference>
<dbReference type="Gene3D" id="2.30.30.40">
    <property type="entry name" value="SH3 Domains"/>
    <property type="match status" value="1"/>
</dbReference>
<evidence type="ECO:0000256" key="2">
    <source>
        <dbReference type="ARBA" id="ARBA00021483"/>
    </source>
</evidence>
<proteinExistence type="predicted"/>
<dbReference type="PROSITE" id="PS50851">
    <property type="entry name" value="CHEW"/>
    <property type="match status" value="1"/>
</dbReference>
<dbReference type="InterPro" id="IPR036061">
    <property type="entry name" value="CheW-like_dom_sf"/>
</dbReference>
<dbReference type="EMBL" id="UOFC01000251">
    <property type="protein sequence ID" value="VAW49032.1"/>
    <property type="molecule type" value="Genomic_DNA"/>
</dbReference>